<proteinExistence type="predicted"/>
<organism evidence="1 2">
    <name type="scientific">Pedobacter mendelii</name>
    <dbReference type="NCBI Taxonomy" id="1908240"/>
    <lineage>
        <taxon>Bacteria</taxon>
        <taxon>Pseudomonadati</taxon>
        <taxon>Bacteroidota</taxon>
        <taxon>Sphingobacteriia</taxon>
        <taxon>Sphingobacteriales</taxon>
        <taxon>Sphingobacteriaceae</taxon>
        <taxon>Pedobacter</taxon>
    </lineage>
</organism>
<protein>
    <submittedName>
        <fullName evidence="1">Uncharacterized protein</fullName>
    </submittedName>
</protein>
<comment type="caution">
    <text evidence="1">The sequence shown here is derived from an EMBL/GenBank/DDBJ whole genome shotgun (WGS) entry which is preliminary data.</text>
</comment>
<reference evidence="2" key="1">
    <citation type="journal article" date="2019" name="Int. J. Syst. Evol. Microbiol.">
        <title>The Global Catalogue of Microorganisms (GCM) 10K type strain sequencing project: providing services to taxonomists for standard genome sequencing and annotation.</title>
        <authorList>
            <consortium name="The Broad Institute Genomics Platform"/>
            <consortium name="The Broad Institute Genome Sequencing Center for Infectious Disease"/>
            <person name="Wu L."/>
            <person name="Ma J."/>
        </authorList>
    </citation>
    <scope>NUCLEOTIDE SEQUENCE [LARGE SCALE GENOMIC DNA]</scope>
    <source>
        <strain evidence="2">CCM 8939</strain>
    </source>
</reference>
<keyword evidence="2" id="KW-1185">Reference proteome</keyword>
<evidence type="ECO:0000313" key="2">
    <source>
        <dbReference type="Proteomes" id="UP000645390"/>
    </source>
</evidence>
<dbReference type="Proteomes" id="UP000645390">
    <property type="component" value="Unassembled WGS sequence"/>
</dbReference>
<gene>
    <name evidence="1" type="ORF">GCM10008119_32350</name>
</gene>
<dbReference type="EMBL" id="BMDJ01000010">
    <property type="protein sequence ID" value="GGI28377.1"/>
    <property type="molecule type" value="Genomic_DNA"/>
</dbReference>
<accession>A0ABQ2BKK1</accession>
<dbReference type="RefSeq" id="WP_188416400.1">
    <property type="nucleotide sequence ID" value="NZ_BMDJ01000010.1"/>
</dbReference>
<name>A0ABQ2BKK1_9SPHI</name>
<evidence type="ECO:0000313" key="1">
    <source>
        <dbReference type="EMBL" id="GGI28377.1"/>
    </source>
</evidence>
<sequence length="103" mass="11864">MATDLKYIKLFNSCTISQVKSVEISQIVDDKILNNKSRYTAVKNKLLNLTEYNFRSICFVTEPDDFFLKRNPKIGNSFFSRTFLDNSVFSESSGINQYTKAIV</sequence>